<keyword evidence="1" id="KW-0812">Transmembrane</keyword>
<dbReference type="OrthoDB" id="5955722at2"/>
<dbReference type="Proteomes" id="UP000243629">
    <property type="component" value="Unassembled WGS sequence"/>
</dbReference>
<evidence type="ECO:0008006" key="4">
    <source>
        <dbReference type="Google" id="ProtNLM"/>
    </source>
</evidence>
<keyword evidence="1" id="KW-0472">Membrane</keyword>
<evidence type="ECO:0000313" key="2">
    <source>
        <dbReference type="EMBL" id="SFM32911.1"/>
    </source>
</evidence>
<dbReference type="InterPro" id="IPR007418">
    <property type="entry name" value="DUF474"/>
</dbReference>
<protein>
    <recommendedName>
        <fullName evidence="4">Integral membrane protein</fullName>
    </recommendedName>
</protein>
<feature type="transmembrane region" description="Helical" evidence="1">
    <location>
        <begin position="85"/>
        <end position="109"/>
    </location>
</feature>
<evidence type="ECO:0000313" key="3">
    <source>
        <dbReference type="Proteomes" id="UP000243629"/>
    </source>
</evidence>
<dbReference type="EMBL" id="FOUI01000003">
    <property type="protein sequence ID" value="SFM32911.1"/>
    <property type="molecule type" value="Genomic_DNA"/>
</dbReference>
<keyword evidence="1" id="KW-1133">Transmembrane helix</keyword>
<dbReference type="AlphaFoldDB" id="A0A1I4PYL2"/>
<sequence>MSYLLIKTLHLLAAIAFIGTLFFQVAILGASRHALDESDRTRLSQALGKRARHVIHIVALVLYGCGILLVWPYRQLLNDPFASNFALLLSLKILLAVLIVGHYVLLIVLRMRNAAGERGMRLINLSLLLHAVLLVVCAKAMFVL</sequence>
<feature type="transmembrane region" description="Helical" evidence="1">
    <location>
        <begin position="51"/>
        <end position="73"/>
    </location>
</feature>
<accession>A0A1I4PYL2</accession>
<proteinExistence type="predicted"/>
<dbReference type="PIRSF" id="PIRSF015875">
    <property type="entry name" value="UCP015875"/>
    <property type="match status" value="1"/>
</dbReference>
<organism evidence="2 3">
    <name type="scientific">Halopseudomonas yangmingensis</name>
    <dbReference type="NCBI Taxonomy" id="1720063"/>
    <lineage>
        <taxon>Bacteria</taxon>
        <taxon>Pseudomonadati</taxon>
        <taxon>Pseudomonadota</taxon>
        <taxon>Gammaproteobacteria</taxon>
        <taxon>Pseudomonadales</taxon>
        <taxon>Pseudomonadaceae</taxon>
        <taxon>Halopseudomonas</taxon>
    </lineage>
</organism>
<keyword evidence="3" id="KW-1185">Reference proteome</keyword>
<feature type="transmembrane region" description="Helical" evidence="1">
    <location>
        <begin position="12"/>
        <end position="30"/>
    </location>
</feature>
<feature type="transmembrane region" description="Helical" evidence="1">
    <location>
        <begin position="121"/>
        <end position="142"/>
    </location>
</feature>
<reference evidence="3" key="1">
    <citation type="submission" date="2016-10" db="EMBL/GenBank/DDBJ databases">
        <authorList>
            <person name="Varghese N."/>
            <person name="Submissions S."/>
        </authorList>
    </citation>
    <scope>NUCLEOTIDE SEQUENCE [LARGE SCALE GENOMIC DNA]</scope>
    <source>
        <strain evidence="3">DSM 24213</strain>
    </source>
</reference>
<name>A0A1I4PYL2_9GAMM</name>
<gene>
    <name evidence="2" type="ORF">SAMN05216217_103188</name>
</gene>
<evidence type="ECO:0000256" key="1">
    <source>
        <dbReference type="SAM" id="Phobius"/>
    </source>
</evidence>
<dbReference type="RefSeq" id="WP_093473562.1">
    <property type="nucleotide sequence ID" value="NZ_FOUI01000003.1"/>
</dbReference>